<evidence type="ECO:0000256" key="3">
    <source>
        <dbReference type="ARBA" id="ARBA00022692"/>
    </source>
</evidence>
<evidence type="ECO:0000256" key="2">
    <source>
        <dbReference type="ARBA" id="ARBA00009142"/>
    </source>
</evidence>
<keyword evidence="6" id="KW-1003">Cell membrane</keyword>
<reference evidence="7 8" key="1">
    <citation type="submission" date="2023-08" db="EMBL/GenBank/DDBJ databases">
        <title>Genome sequence of Thermaerobacter compostii strain Ins1, a spore-forming filamentous bacterium isolated from a deep geothermal reservoir.</title>
        <authorList>
            <person name="Bregnard D."/>
            <person name="Gonzalez D."/>
            <person name="Junier P."/>
        </authorList>
    </citation>
    <scope>NUCLEOTIDE SEQUENCE [LARGE SCALE GENOMIC DNA]</scope>
    <source>
        <strain evidence="7 8">Ins1</strain>
    </source>
</reference>
<gene>
    <name evidence="7" type="ORF">Q5761_01655</name>
</gene>
<keyword evidence="5 6" id="KW-0472">Membrane</keyword>
<dbReference type="Pfam" id="PF01925">
    <property type="entry name" value="TauE"/>
    <property type="match status" value="1"/>
</dbReference>
<feature type="transmembrane region" description="Helical" evidence="6">
    <location>
        <begin position="75"/>
        <end position="96"/>
    </location>
</feature>
<feature type="transmembrane region" description="Helical" evidence="6">
    <location>
        <begin position="203"/>
        <end position="225"/>
    </location>
</feature>
<feature type="transmembrane region" description="Helical" evidence="6">
    <location>
        <begin position="261"/>
        <end position="280"/>
    </location>
</feature>
<feature type="transmembrane region" description="Helical" evidence="6">
    <location>
        <begin position="232"/>
        <end position="255"/>
    </location>
</feature>
<keyword evidence="8" id="KW-1185">Reference proteome</keyword>
<evidence type="ECO:0000256" key="4">
    <source>
        <dbReference type="ARBA" id="ARBA00022989"/>
    </source>
</evidence>
<dbReference type="InterPro" id="IPR051598">
    <property type="entry name" value="TSUP/Inactive_protease-like"/>
</dbReference>
<dbReference type="InterPro" id="IPR002781">
    <property type="entry name" value="TM_pro_TauE-like"/>
</dbReference>
<protein>
    <recommendedName>
        <fullName evidence="6">Probable membrane transporter protein</fullName>
    </recommendedName>
</protein>
<keyword evidence="4 6" id="KW-1133">Transmembrane helix</keyword>
<evidence type="ECO:0000313" key="7">
    <source>
        <dbReference type="EMBL" id="WPD19404.1"/>
    </source>
</evidence>
<feature type="transmembrane region" description="Helical" evidence="6">
    <location>
        <begin position="102"/>
        <end position="120"/>
    </location>
</feature>
<evidence type="ECO:0000313" key="8">
    <source>
        <dbReference type="Proteomes" id="UP001304683"/>
    </source>
</evidence>
<evidence type="ECO:0000256" key="5">
    <source>
        <dbReference type="ARBA" id="ARBA00023136"/>
    </source>
</evidence>
<organism evidence="7 8">
    <name type="scientific">Thermaerobacter composti</name>
    <dbReference type="NCBI Taxonomy" id="554949"/>
    <lineage>
        <taxon>Bacteria</taxon>
        <taxon>Bacillati</taxon>
        <taxon>Bacillota</taxon>
        <taxon>Clostridia</taxon>
        <taxon>Eubacteriales</taxon>
        <taxon>Clostridiales Family XVII. Incertae Sedis</taxon>
        <taxon>Thermaerobacter</taxon>
    </lineage>
</organism>
<dbReference type="Proteomes" id="UP001304683">
    <property type="component" value="Chromosome"/>
</dbReference>
<dbReference type="RefSeq" id="WP_318750939.1">
    <property type="nucleotide sequence ID" value="NZ_CP132508.1"/>
</dbReference>
<comment type="subcellular location">
    <subcellularLocation>
        <location evidence="6">Cell membrane</location>
        <topology evidence="6">Multi-pass membrane protein</topology>
    </subcellularLocation>
    <subcellularLocation>
        <location evidence="1">Membrane</location>
        <topology evidence="1">Multi-pass membrane protein</topology>
    </subcellularLocation>
</comment>
<evidence type="ECO:0000256" key="6">
    <source>
        <dbReference type="RuleBase" id="RU363041"/>
    </source>
</evidence>
<feature type="transmembrane region" description="Helical" evidence="6">
    <location>
        <begin position="43"/>
        <end position="63"/>
    </location>
</feature>
<proteinExistence type="inferred from homology"/>
<sequence length="296" mass="30226">MHRLLVFALVGLVAQLVDGALGMAYGVTSSSLLLLYGLTPAAASASVHLAETITTALSGFAHWRLGNWHKPTLRGLVLPGAVGAFLGAVLLSSLPAARVRPLVAGFLLILGVYILVRFALASTPRRPRPPRIRLRYVVPLGFVAGLLDATGGGGWGPIATPALMVRGTLPPHQVVGSVSIAEFAVALSATLGFSLSLGWEAVAWAQVAALVAGGAVAAPLAAWMARKLPAQVLGVLVGTAVLLVNLRTLFGAAGVTGLARAAGYVVVAAACGGLLVQVAVRSRRTTVSQVQHPATD</sequence>
<name>A0ABZ0QRR6_9FIRM</name>
<dbReference type="PANTHER" id="PTHR43701:SF12">
    <property type="entry name" value="MEMBRANE TRANSPORTER PROTEIN YTNM-RELATED"/>
    <property type="match status" value="1"/>
</dbReference>
<dbReference type="EMBL" id="CP132508">
    <property type="protein sequence ID" value="WPD19404.1"/>
    <property type="molecule type" value="Genomic_DNA"/>
</dbReference>
<dbReference type="PANTHER" id="PTHR43701">
    <property type="entry name" value="MEMBRANE TRANSPORTER PROTEIN MJ0441-RELATED"/>
    <property type="match status" value="1"/>
</dbReference>
<evidence type="ECO:0000256" key="1">
    <source>
        <dbReference type="ARBA" id="ARBA00004141"/>
    </source>
</evidence>
<keyword evidence="3 6" id="KW-0812">Transmembrane</keyword>
<accession>A0ABZ0QRR6</accession>
<comment type="similarity">
    <text evidence="2 6">Belongs to the 4-toluene sulfonate uptake permease (TSUP) (TC 2.A.102) family.</text>
</comment>